<proteinExistence type="predicted"/>
<sequence>MFYANDAMDTFHPKATAIQINIRTQFTLCSLYLPPKQIIRPPELDDLADQLPVPFIIFGDWNGHNALWGSTDTNSREAAAKSIPMIVGKLPKHNKPWWNEECSTAYKDQKRAWDRFRRYPTSENLLRFKHLKSVARRIRRQSQRASWQRYVGGIQGQISSKKLWQKVNRILGTNSTAKSVSILNCNGQVVSDMADISNAKGAHFARTSSNESYTQHFIHYKRKEESKLLNFKSCNFNMYDIDFTFHELEQTLIKSHLASPGQDEQLPQYVTGSLFVDDLQISCTSVNMAFIERQLQKAVETITKWADNNGFIFSSQKTLCVHFCKLRGLHPDPEILLYGQSIPVVPEQRF</sequence>
<evidence type="ECO:0000313" key="1">
    <source>
        <dbReference type="EMBL" id="GIY08418.1"/>
    </source>
</evidence>
<keyword evidence="1" id="KW-0808">Transferase</keyword>
<accession>A0AAV4QLT6</accession>
<comment type="caution">
    <text evidence="1">The sequence shown here is derived from an EMBL/GenBank/DDBJ whole genome shotgun (WGS) entry which is preliminary data.</text>
</comment>
<dbReference type="InterPro" id="IPR036691">
    <property type="entry name" value="Endo/exonu/phosph_ase_sf"/>
</dbReference>
<gene>
    <name evidence="1" type="primary">X-elementORF2_603</name>
    <name evidence="1" type="ORF">CEXT_166171</name>
</gene>
<dbReference type="Proteomes" id="UP001054945">
    <property type="component" value="Unassembled WGS sequence"/>
</dbReference>
<evidence type="ECO:0000313" key="2">
    <source>
        <dbReference type="Proteomes" id="UP001054945"/>
    </source>
</evidence>
<keyword evidence="2" id="KW-1185">Reference proteome</keyword>
<name>A0AAV4QLT6_CAEEX</name>
<dbReference type="GO" id="GO:0003964">
    <property type="term" value="F:RNA-directed DNA polymerase activity"/>
    <property type="evidence" value="ECO:0007669"/>
    <property type="project" value="UniProtKB-KW"/>
</dbReference>
<dbReference type="AlphaFoldDB" id="A0AAV4QLT6"/>
<keyword evidence="1" id="KW-0695">RNA-directed DNA polymerase</keyword>
<dbReference type="SUPFAM" id="SSF56219">
    <property type="entry name" value="DNase I-like"/>
    <property type="match status" value="1"/>
</dbReference>
<keyword evidence="1" id="KW-0548">Nucleotidyltransferase</keyword>
<organism evidence="1 2">
    <name type="scientific">Caerostris extrusa</name>
    <name type="common">Bark spider</name>
    <name type="synonym">Caerostris bankana</name>
    <dbReference type="NCBI Taxonomy" id="172846"/>
    <lineage>
        <taxon>Eukaryota</taxon>
        <taxon>Metazoa</taxon>
        <taxon>Ecdysozoa</taxon>
        <taxon>Arthropoda</taxon>
        <taxon>Chelicerata</taxon>
        <taxon>Arachnida</taxon>
        <taxon>Araneae</taxon>
        <taxon>Araneomorphae</taxon>
        <taxon>Entelegynae</taxon>
        <taxon>Araneoidea</taxon>
        <taxon>Araneidae</taxon>
        <taxon>Caerostris</taxon>
    </lineage>
</organism>
<protein>
    <submittedName>
        <fullName evidence="1">RNA-directed DNA polymerase from transposon X-element</fullName>
    </submittedName>
</protein>
<reference evidence="1 2" key="1">
    <citation type="submission" date="2021-06" db="EMBL/GenBank/DDBJ databases">
        <title>Caerostris extrusa draft genome.</title>
        <authorList>
            <person name="Kono N."/>
            <person name="Arakawa K."/>
        </authorList>
    </citation>
    <scope>NUCLEOTIDE SEQUENCE [LARGE SCALE GENOMIC DNA]</scope>
</reference>
<dbReference type="Gene3D" id="3.60.10.10">
    <property type="entry name" value="Endonuclease/exonuclease/phosphatase"/>
    <property type="match status" value="1"/>
</dbReference>
<dbReference type="EMBL" id="BPLR01006242">
    <property type="protein sequence ID" value="GIY08418.1"/>
    <property type="molecule type" value="Genomic_DNA"/>
</dbReference>